<evidence type="ECO:0000313" key="2">
    <source>
        <dbReference type="EMBL" id="KAJ8370345.1"/>
    </source>
</evidence>
<feature type="region of interest" description="Disordered" evidence="1">
    <location>
        <begin position="269"/>
        <end position="298"/>
    </location>
</feature>
<organism evidence="2 3">
    <name type="scientific">Synaphobranchus kaupii</name>
    <name type="common">Kaup's arrowtooth eel</name>
    <dbReference type="NCBI Taxonomy" id="118154"/>
    <lineage>
        <taxon>Eukaryota</taxon>
        <taxon>Metazoa</taxon>
        <taxon>Chordata</taxon>
        <taxon>Craniata</taxon>
        <taxon>Vertebrata</taxon>
        <taxon>Euteleostomi</taxon>
        <taxon>Actinopterygii</taxon>
        <taxon>Neopterygii</taxon>
        <taxon>Teleostei</taxon>
        <taxon>Anguilliformes</taxon>
        <taxon>Synaphobranchidae</taxon>
        <taxon>Synaphobranchus</taxon>
    </lineage>
</organism>
<comment type="caution">
    <text evidence="2">The sequence shown here is derived from an EMBL/GenBank/DDBJ whole genome shotgun (WGS) entry which is preliminary data.</text>
</comment>
<protein>
    <submittedName>
        <fullName evidence="2">Uncharacterized protein</fullName>
    </submittedName>
</protein>
<keyword evidence="3" id="KW-1185">Reference proteome</keyword>
<evidence type="ECO:0000256" key="1">
    <source>
        <dbReference type="SAM" id="MobiDB-lite"/>
    </source>
</evidence>
<proteinExistence type="predicted"/>
<dbReference type="AlphaFoldDB" id="A0A9Q1FZZ0"/>
<name>A0A9Q1FZZ0_SYNKA</name>
<reference evidence="2" key="1">
    <citation type="journal article" date="2023" name="Science">
        <title>Genome structures resolve the early diversification of teleost fishes.</title>
        <authorList>
            <person name="Parey E."/>
            <person name="Louis A."/>
            <person name="Montfort J."/>
            <person name="Bouchez O."/>
            <person name="Roques C."/>
            <person name="Iampietro C."/>
            <person name="Lluch J."/>
            <person name="Castinel A."/>
            <person name="Donnadieu C."/>
            <person name="Desvignes T."/>
            <person name="Floi Bucao C."/>
            <person name="Jouanno E."/>
            <person name="Wen M."/>
            <person name="Mejri S."/>
            <person name="Dirks R."/>
            <person name="Jansen H."/>
            <person name="Henkel C."/>
            <person name="Chen W.J."/>
            <person name="Zahm M."/>
            <person name="Cabau C."/>
            <person name="Klopp C."/>
            <person name="Thompson A.W."/>
            <person name="Robinson-Rechavi M."/>
            <person name="Braasch I."/>
            <person name="Lecointre G."/>
            <person name="Bobe J."/>
            <person name="Postlethwait J.H."/>
            <person name="Berthelot C."/>
            <person name="Roest Crollius H."/>
            <person name="Guiguen Y."/>
        </authorList>
    </citation>
    <scope>NUCLEOTIDE SEQUENCE</scope>
    <source>
        <strain evidence="2">WJC10195</strain>
    </source>
</reference>
<dbReference type="Proteomes" id="UP001152622">
    <property type="component" value="Chromosome 3"/>
</dbReference>
<evidence type="ECO:0000313" key="3">
    <source>
        <dbReference type="Proteomes" id="UP001152622"/>
    </source>
</evidence>
<dbReference type="EMBL" id="JAINUF010000003">
    <property type="protein sequence ID" value="KAJ8370345.1"/>
    <property type="molecule type" value="Genomic_DNA"/>
</dbReference>
<accession>A0A9Q1FZZ0</accession>
<sequence length="298" mass="32660">MMMYRKQTLLKSESSGSSKNILAISESVPRIRERYGIIMRGGEEKEAWRNAPAQEGGWVKNSLVGVGRGEVLIDRTVEKEEGVSVIERPLDGSPLFHAPATCQSPAWETLATDLPRQPPRMHLASRCRHITGPRKSRSHTALSAARLPALRRKTARDITGGETVSAVARGDALPPQIGSATDAPSDLSVTRRSPTGDLAPAADREFLGGARGAGSDRLLYSPTCQLPTPLGGSPRLHLRRVSERILVKISRLFGWESLTQQAHMRQMPFDFPRGHSQRAPSRKKVGGLSCHGKNNFRR</sequence>
<gene>
    <name evidence="2" type="ORF">SKAU_G00103730</name>
</gene>
<feature type="region of interest" description="Disordered" evidence="1">
    <location>
        <begin position="172"/>
        <end position="200"/>
    </location>
</feature>